<protein>
    <submittedName>
        <fullName evidence="1">Uncharacterized protein</fullName>
    </submittedName>
</protein>
<dbReference type="Proteomes" id="UP001162480">
    <property type="component" value="Chromosome 1"/>
</dbReference>
<keyword evidence="2" id="KW-1185">Reference proteome</keyword>
<accession>A0AA36AEL1</accession>
<organism evidence="1 2">
    <name type="scientific">Octopus vulgaris</name>
    <name type="common">Common octopus</name>
    <dbReference type="NCBI Taxonomy" id="6645"/>
    <lineage>
        <taxon>Eukaryota</taxon>
        <taxon>Metazoa</taxon>
        <taxon>Spiralia</taxon>
        <taxon>Lophotrochozoa</taxon>
        <taxon>Mollusca</taxon>
        <taxon>Cephalopoda</taxon>
        <taxon>Coleoidea</taxon>
        <taxon>Octopodiformes</taxon>
        <taxon>Octopoda</taxon>
        <taxon>Incirrata</taxon>
        <taxon>Octopodidae</taxon>
        <taxon>Octopus</taxon>
    </lineage>
</organism>
<evidence type="ECO:0000313" key="2">
    <source>
        <dbReference type="Proteomes" id="UP001162480"/>
    </source>
</evidence>
<sequence length="78" mass="8487">MKGIEDVDLDVDPEAGDVDKIEYISVDAILDESIDLGLNLPVHIKCAALNFNLVAVKALDIASFKLAYRKAMSKAHCL</sequence>
<dbReference type="EMBL" id="OX597814">
    <property type="protein sequence ID" value="CAI9714700.1"/>
    <property type="molecule type" value="Genomic_DNA"/>
</dbReference>
<gene>
    <name evidence="1" type="ORF">OCTVUL_1B010474</name>
</gene>
<evidence type="ECO:0000313" key="1">
    <source>
        <dbReference type="EMBL" id="CAI9714700.1"/>
    </source>
</evidence>
<dbReference type="AlphaFoldDB" id="A0AA36AEL1"/>
<proteinExistence type="predicted"/>
<name>A0AA36AEL1_OCTVU</name>
<reference evidence="1" key="1">
    <citation type="submission" date="2023-08" db="EMBL/GenBank/DDBJ databases">
        <authorList>
            <person name="Alioto T."/>
            <person name="Alioto T."/>
            <person name="Gomez Garrido J."/>
        </authorList>
    </citation>
    <scope>NUCLEOTIDE SEQUENCE</scope>
</reference>